<evidence type="ECO:0008006" key="2">
    <source>
        <dbReference type="Google" id="ProtNLM"/>
    </source>
</evidence>
<protein>
    <recommendedName>
        <fullName evidence="2">Ankyrin repeat protein</fullName>
    </recommendedName>
</protein>
<proteinExistence type="predicted"/>
<dbReference type="EMBL" id="MN739531">
    <property type="protein sequence ID" value="QHT11203.1"/>
    <property type="molecule type" value="Genomic_DNA"/>
</dbReference>
<organism evidence="1">
    <name type="scientific">viral metagenome</name>
    <dbReference type="NCBI Taxonomy" id="1070528"/>
    <lineage>
        <taxon>unclassified sequences</taxon>
        <taxon>metagenomes</taxon>
        <taxon>organismal metagenomes</taxon>
    </lineage>
</organism>
<reference evidence="1" key="1">
    <citation type="journal article" date="2020" name="Nature">
        <title>Giant virus diversity and host interactions through global metagenomics.</title>
        <authorList>
            <person name="Schulz F."/>
            <person name="Roux S."/>
            <person name="Paez-Espino D."/>
            <person name="Jungbluth S."/>
            <person name="Walsh D.A."/>
            <person name="Denef V.J."/>
            <person name="McMahon K.D."/>
            <person name="Konstantinidis K.T."/>
            <person name="Eloe-Fadrosh E.A."/>
            <person name="Kyrpides N.C."/>
            <person name="Woyke T."/>
        </authorList>
    </citation>
    <scope>NUCLEOTIDE SEQUENCE</scope>
    <source>
        <strain evidence="1">GVMAG-M-3300023174-111</strain>
    </source>
</reference>
<sequence>MDNPAKKHSPLKSALNNDIKVIEHIIMKGANTINK</sequence>
<name>A0A6C0D419_9ZZZZ</name>
<evidence type="ECO:0000313" key="1">
    <source>
        <dbReference type="EMBL" id="QHT11203.1"/>
    </source>
</evidence>
<accession>A0A6C0D419</accession>
<dbReference type="AlphaFoldDB" id="A0A6C0D419"/>